<keyword evidence="3" id="KW-1185">Reference proteome</keyword>
<keyword evidence="1" id="KW-1133">Transmembrane helix</keyword>
<evidence type="ECO:0000256" key="1">
    <source>
        <dbReference type="SAM" id="Phobius"/>
    </source>
</evidence>
<gene>
    <name evidence="2" type="ORF">LEL_07955</name>
</gene>
<organism evidence="2 3">
    <name type="scientific">Akanthomyces lecanii RCEF 1005</name>
    <dbReference type="NCBI Taxonomy" id="1081108"/>
    <lineage>
        <taxon>Eukaryota</taxon>
        <taxon>Fungi</taxon>
        <taxon>Dikarya</taxon>
        <taxon>Ascomycota</taxon>
        <taxon>Pezizomycotina</taxon>
        <taxon>Sordariomycetes</taxon>
        <taxon>Hypocreomycetidae</taxon>
        <taxon>Hypocreales</taxon>
        <taxon>Cordycipitaceae</taxon>
        <taxon>Akanthomyces</taxon>
        <taxon>Cordyceps confragosa</taxon>
    </lineage>
</organism>
<sequence length="166" mass="18832">MSNSVHHPSVGKRFLAIMHDWAYQLTGGGSVTFGLSVIAFLGLFLLFTLLLVLTYFVCWVRYRLSIRTSRSRGRWRCRQRWDDIRAAAAVCRPSRREAMAMDSLGETGAQQQHASRQDYYRAKLVGSLSCKPNALDKSQPPAYDSIMELPRRVHVADGHRHAGHMV</sequence>
<keyword evidence="1" id="KW-0812">Transmembrane</keyword>
<protein>
    <submittedName>
        <fullName evidence="2">Uncharacterized protein</fullName>
    </submittedName>
</protein>
<evidence type="ECO:0000313" key="3">
    <source>
        <dbReference type="Proteomes" id="UP000076881"/>
    </source>
</evidence>
<reference evidence="2 3" key="1">
    <citation type="journal article" date="2016" name="Genome Biol. Evol.">
        <title>Divergent and convergent evolution of fungal pathogenicity.</title>
        <authorList>
            <person name="Shang Y."/>
            <person name="Xiao G."/>
            <person name="Zheng P."/>
            <person name="Cen K."/>
            <person name="Zhan S."/>
            <person name="Wang C."/>
        </authorList>
    </citation>
    <scope>NUCLEOTIDE SEQUENCE [LARGE SCALE GENOMIC DNA]</scope>
    <source>
        <strain evidence="2 3">RCEF 1005</strain>
    </source>
</reference>
<dbReference type="EMBL" id="AZHF01000006">
    <property type="protein sequence ID" value="OAA74374.1"/>
    <property type="molecule type" value="Genomic_DNA"/>
</dbReference>
<dbReference type="Proteomes" id="UP000076881">
    <property type="component" value="Unassembled WGS sequence"/>
</dbReference>
<keyword evidence="1" id="KW-0472">Membrane</keyword>
<evidence type="ECO:0000313" key="2">
    <source>
        <dbReference type="EMBL" id="OAA74374.1"/>
    </source>
</evidence>
<dbReference type="AlphaFoldDB" id="A0A162LR45"/>
<feature type="transmembrane region" description="Helical" evidence="1">
    <location>
        <begin position="33"/>
        <end position="62"/>
    </location>
</feature>
<accession>A0A162LR45</accession>
<comment type="caution">
    <text evidence="2">The sequence shown here is derived from an EMBL/GenBank/DDBJ whole genome shotgun (WGS) entry which is preliminary data.</text>
</comment>
<proteinExistence type="predicted"/>
<name>A0A162LR45_CORDF</name>